<dbReference type="Pfam" id="PF13491">
    <property type="entry name" value="FtsK_4TM"/>
    <property type="match status" value="1"/>
</dbReference>
<dbReference type="PANTHER" id="PTHR22683">
    <property type="entry name" value="SPORULATION PROTEIN RELATED"/>
    <property type="match status" value="1"/>
</dbReference>
<evidence type="ECO:0000256" key="11">
    <source>
        <dbReference type="ARBA" id="ARBA00023136"/>
    </source>
</evidence>
<organism evidence="18 19">
    <name type="scientific">Candidatus Komeilibacteria bacterium RIFCSPLOWO2_01_FULL_53_11</name>
    <dbReference type="NCBI Taxonomy" id="1798552"/>
    <lineage>
        <taxon>Bacteria</taxon>
        <taxon>Candidatus Komeiliibacteriota</taxon>
    </lineage>
</organism>
<keyword evidence="11 16" id="KW-0472">Membrane</keyword>
<dbReference type="SUPFAM" id="SSF46785">
    <property type="entry name" value="Winged helix' DNA-binding domain"/>
    <property type="match status" value="1"/>
</dbReference>
<keyword evidence="3" id="KW-1003">Cell membrane</keyword>
<evidence type="ECO:0000256" key="14">
    <source>
        <dbReference type="PROSITE-ProRule" id="PRU00289"/>
    </source>
</evidence>
<feature type="region of interest" description="Disordered" evidence="15">
    <location>
        <begin position="738"/>
        <end position="776"/>
    </location>
</feature>
<evidence type="ECO:0000313" key="19">
    <source>
        <dbReference type="Proteomes" id="UP000177349"/>
    </source>
</evidence>
<reference evidence="18 19" key="1">
    <citation type="journal article" date="2016" name="Nat. Commun.">
        <title>Thousands of microbial genomes shed light on interconnected biogeochemical processes in an aquifer system.</title>
        <authorList>
            <person name="Anantharaman K."/>
            <person name="Brown C.T."/>
            <person name="Hug L.A."/>
            <person name="Sharon I."/>
            <person name="Castelle C.J."/>
            <person name="Probst A.J."/>
            <person name="Thomas B.C."/>
            <person name="Singh A."/>
            <person name="Wilkins M.J."/>
            <person name="Karaoz U."/>
            <person name="Brodie E.L."/>
            <person name="Williams K.H."/>
            <person name="Hubbard S.S."/>
            <person name="Banfield J.F."/>
        </authorList>
    </citation>
    <scope>NUCLEOTIDE SEQUENCE [LARGE SCALE GENOMIC DNA]</scope>
</reference>
<dbReference type="CDD" id="cd01127">
    <property type="entry name" value="TrwB_TraG_TraD_VirD4"/>
    <property type="match status" value="1"/>
</dbReference>
<dbReference type="SMART" id="SM00382">
    <property type="entry name" value="AAA"/>
    <property type="match status" value="1"/>
</dbReference>
<feature type="transmembrane region" description="Helical" evidence="16">
    <location>
        <begin position="67"/>
        <end position="84"/>
    </location>
</feature>
<evidence type="ECO:0000256" key="8">
    <source>
        <dbReference type="ARBA" id="ARBA00022840"/>
    </source>
</evidence>
<dbReference type="InterPro" id="IPR036390">
    <property type="entry name" value="WH_DNA-bd_sf"/>
</dbReference>
<evidence type="ECO:0000256" key="6">
    <source>
        <dbReference type="ARBA" id="ARBA00022741"/>
    </source>
</evidence>
<evidence type="ECO:0000256" key="2">
    <source>
        <dbReference type="ARBA" id="ARBA00006474"/>
    </source>
</evidence>
<evidence type="ECO:0000256" key="16">
    <source>
        <dbReference type="SAM" id="Phobius"/>
    </source>
</evidence>
<dbReference type="GO" id="GO:0005524">
    <property type="term" value="F:ATP binding"/>
    <property type="evidence" value="ECO:0007669"/>
    <property type="project" value="UniProtKB-UniRule"/>
</dbReference>
<comment type="similarity">
    <text evidence="2">Belongs to the FtsK/SpoIIIE/SftA family.</text>
</comment>
<evidence type="ECO:0000256" key="7">
    <source>
        <dbReference type="ARBA" id="ARBA00022829"/>
    </source>
</evidence>
<evidence type="ECO:0000313" key="18">
    <source>
        <dbReference type="EMBL" id="OGY91144.1"/>
    </source>
</evidence>
<feature type="transmembrane region" description="Helical" evidence="16">
    <location>
        <begin position="147"/>
        <end position="168"/>
    </location>
</feature>
<feature type="transmembrane region" description="Helical" evidence="16">
    <location>
        <begin position="96"/>
        <end position="116"/>
    </location>
</feature>
<keyword evidence="10" id="KW-0238">DNA-binding</keyword>
<dbReference type="InterPro" id="IPR018541">
    <property type="entry name" value="Ftsk_gamma"/>
</dbReference>
<dbReference type="GO" id="GO:0003677">
    <property type="term" value="F:DNA binding"/>
    <property type="evidence" value="ECO:0007669"/>
    <property type="project" value="UniProtKB-KW"/>
</dbReference>
<accession>A0A1G2BPU2</accession>
<gene>
    <name evidence="18" type="ORF">A3B31_01315</name>
</gene>
<dbReference type="GO" id="GO:0051301">
    <property type="term" value="P:cell division"/>
    <property type="evidence" value="ECO:0007669"/>
    <property type="project" value="UniProtKB-KW"/>
</dbReference>
<feature type="compositionally biased region" description="Acidic residues" evidence="15">
    <location>
        <begin position="219"/>
        <end position="236"/>
    </location>
</feature>
<comment type="subunit">
    <text evidence="13">Homohexamer. Forms a ring that surrounds DNA.</text>
</comment>
<keyword evidence="6 14" id="KW-0547">Nucleotide-binding</keyword>
<keyword evidence="5 16" id="KW-0812">Transmembrane</keyword>
<dbReference type="InterPro" id="IPR002543">
    <property type="entry name" value="FtsK_dom"/>
</dbReference>
<dbReference type="InterPro" id="IPR036388">
    <property type="entry name" value="WH-like_DNA-bd_sf"/>
</dbReference>
<evidence type="ECO:0000256" key="1">
    <source>
        <dbReference type="ARBA" id="ARBA00004651"/>
    </source>
</evidence>
<dbReference type="InterPro" id="IPR027417">
    <property type="entry name" value="P-loop_NTPase"/>
</dbReference>
<sequence length="776" mass="84839">MFKRYSGKRRIARSRSYRPTNRWTLASETKRGVVIVILFTLALVSLLSFFQAAGTLGVSFASLLGKLFGNGDWLLPALLFILSYQLVRPARYDLKLINYIGLVLAVAGYSGLFHLPVRGLKLTYIVSEGIGGGYIGYAVGNTLYHTLAFWGTLAILLAMLVIGTFIFFNTSFTTMVSTFQRLRDIIGGLLSRRPASPRIVTKPDEEQDYSGHFASSELREDEEDTASENDETTADTDDARKTAEAVRAGASEVVEMPSLFARPAVKRKRQAKIDLPIELLTAGDQQPNSGDIKANIRKIETTLKNFGIEVTMGEVNVGPTVTQYTLKPTEGVKLNQITALQNDLALALAAHPIRMEAPIPGKSLVGIEVPNDAPSIVKLKDVLVSSVYVNRKSDLMVALGKDVSGRAIMADLAKMPHLLIAGATGSGKSVAINSMLVSLLYQNSPEILKLILVDPKRVELSSYDGIPHLLTPVIIDIEKTINALRWAVHTMDERYKLLAASGKKNIQGFNASRLLDQMPYIVIVIDELADLMMIAAKEVESAVIRLAQMARAVGIHLILATQRPSVNVITGLIKANITSRIAFAVASVTDSRTILDSSGAEKLLGNGDMLYISAELSKPKRIQGAFIGETEIEAVTDYLKERGEPQYEEDVVDRRSSRGSAVGAFEGAAEEQDMIRAAEVVIQAKRASATLLQSRMRVGFAKASRLLDLLEERGIIGPQNSSKPREVLMSLDEFQTQFDGGLERSEVSDPSPMNETDAPDDVKDYTSDESDEERET</sequence>
<proteinExistence type="inferred from homology"/>
<feature type="compositionally biased region" description="Acidic residues" evidence="15">
    <location>
        <begin position="767"/>
        <end position="776"/>
    </location>
</feature>
<evidence type="ECO:0000256" key="10">
    <source>
        <dbReference type="ARBA" id="ARBA00023125"/>
    </source>
</evidence>
<dbReference type="InterPro" id="IPR041027">
    <property type="entry name" value="FtsK_alpha"/>
</dbReference>
<keyword evidence="12" id="KW-0131">Cell cycle</keyword>
<dbReference type="SUPFAM" id="SSF52540">
    <property type="entry name" value="P-loop containing nucleoside triphosphate hydrolases"/>
    <property type="match status" value="1"/>
</dbReference>
<evidence type="ECO:0000256" key="3">
    <source>
        <dbReference type="ARBA" id="ARBA00022475"/>
    </source>
</evidence>
<feature type="domain" description="FtsK" evidence="17">
    <location>
        <begin position="405"/>
        <end position="592"/>
    </location>
</feature>
<dbReference type="Pfam" id="PF09397">
    <property type="entry name" value="FtsK_gamma"/>
    <property type="match status" value="1"/>
</dbReference>
<feature type="binding site" evidence="14">
    <location>
        <begin position="422"/>
        <end position="429"/>
    </location>
    <ligand>
        <name>ATP</name>
        <dbReference type="ChEBI" id="CHEBI:30616"/>
    </ligand>
</feature>
<evidence type="ECO:0000256" key="4">
    <source>
        <dbReference type="ARBA" id="ARBA00022618"/>
    </source>
</evidence>
<dbReference type="GO" id="GO:0005886">
    <property type="term" value="C:plasma membrane"/>
    <property type="evidence" value="ECO:0007669"/>
    <property type="project" value="UniProtKB-SubCell"/>
</dbReference>
<dbReference type="Proteomes" id="UP000177349">
    <property type="component" value="Unassembled WGS sequence"/>
</dbReference>
<protein>
    <recommendedName>
        <fullName evidence="17">FtsK domain-containing protein</fullName>
    </recommendedName>
</protein>
<feature type="transmembrane region" description="Helical" evidence="16">
    <location>
        <begin position="122"/>
        <end position="140"/>
    </location>
</feature>
<dbReference type="Pfam" id="PF17854">
    <property type="entry name" value="FtsK_alpha"/>
    <property type="match status" value="1"/>
</dbReference>
<dbReference type="Gene3D" id="3.40.50.300">
    <property type="entry name" value="P-loop containing nucleotide triphosphate hydrolases"/>
    <property type="match status" value="1"/>
</dbReference>
<dbReference type="Pfam" id="PF01580">
    <property type="entry name" value="FtsK_SpoIIIE"/>
    <property type="match status" value="1"/>
</dbReference>
<feature type="region of interest" description="Disordered" evidence="15">
    <location>
        <begin position="200"/>
        <end position="240"/>
    </location>
</feature>
<keyword evidence="9 16" id="KW-1133">Transmembrane helix</keyword>
<evidence type="ECO:0000256" key="12">
    <source>
        <dbReference type="ARBA" id="ARBA00023306"/>
    </source>
</evidence>
<dbReference type="EMBL" id="MHKN01000048">
    <property type="protein sequence ID" value="OGY91144.1"/>
    <property type="molecule type" value="Genomic_DNA"/>
</dbReference>
<evidence type="ECO:0000259" key="17">
    <source>
        <dbReference type="PROSITE" id="PS50901"/>
    </source>
</evidence>
<dbReference type="Gene3D" id="1.10.10.10">
    <property type="entry name" value="Winged helix-like DNA-binding domain superfamily/Winged helix DNA-binding domain"/>
    <property type="match status" value="1"/>
</dbReference>
<dbReference type="PANTHER" id="PTHR22683:SF41">
    <property type="entry name" value="DNA TRANSLOCASE FTSK"/>
    <property type="match status" value="1"/>
</dbReference>
<keyword evidence="8 14" id="KW-0067">ATP-binding</keyword>
<evidence type="ECO:0000256" key="9">
    <source>
        <dbReference type="ARBA" id="ARBA00022989"/>
    </source>
</evidence>
<keyword evidence="7" id="KW-0159">Chromosome partition</keyword>
<dbReference type="GO" id="GO:0007059">
    <property type="term" value="P:chromosome segregation"/>
    <property type="evidence" value="ECO:0007669"/>
    <property type="project" value="UniProtKB-KW"/>
</dbReference>
<dbReference type="InterPro" id="IPR003593">
    <property type="entry name" value="AAA+_ATPase"/>
</dbReference>
<dbReference type="Gene3D" id="3.30.980.40">
    <property type="match status" value="1"/>
</dbReference>
<dbReference type="AlphaFoldDB" id="A0A1G2BPU2"/>
<dbReference type="PROSITE" id="PS50901">
    <property type="entry name" value="FTSK"/>
    <property type="match status" value="1"/>
</dbReference>
<keyword evidence="4" id="KW-0132">Cell division</keyword>
<evidence type="ECO:0000256" key="13">
    <source>
        <dbReference type="ARBA" id="ARBA00025923"/>
    </source>
</evidence>
<evidence type="ECO:0000256" key="15">
    <source>
        <dbReference type="SAM" id="MobiDB-lite"/>
    </source>
</evidence>
<dbReference type="InterPro" id="IPR050206">
    <property type="entry name" value="FtsK/SpoIIIE/SftA"/>
</dbReference>
<evidence type="ECO:0000256" key="5">
    <source>
        <dbReference type="ARBA" id="ARBA00022692"/>
    </source>
</evidence>
<dbReference type="InterPro" id="IPR025199">
    <property type="entry name" value="FtsK_4TM"/>
</dbReference>
<name>A0A1G2BPU2_9BACT</name>
<comment type="subcellular location">
    <subcellularLocation>
        <location evidence="1">Cell membrane</location>
        <topology evidence="1">Multi-pass membrane protein</topology>
    </subcellularLocation>
</comment>
<comment type="caution">
    <text evidence="18">The sequence shown here is derived from an EMBL/GenBank/DDBJ whole genome shotgun (WGS) entry which is preliminary data.</text>
</comment>
<dbReference type="SMART" id="SM00843">
    <property type="entry name" value="Ftsk_gamma"/>
    <property type="match status" value="1"/>
</dbReference>